<dbReference type="GO" id="GO:0009579">
    <property type="term" value="C:thylakoid"/>
    <property type="evidence" value="ECO:0007669"/>
    <property type="project" value="InterPro"/>
</dbReference>
<evidence type="ECO:0000256" key="1">
    <source>
        <dbReference type="ARBA" id="ARBA00004141"/>
    </source>
</evidence>
<evidence type="ECO:0000259" key="3">
    <source>
        <dbReference type="Pfam" id="PF14159"/>
    </source>
</evidence>
<evidence type="ECO:0000313" key="5">
    <source>
        <dbReference type="Proteomes" id="UP000505210"/>
    </source>
</evidence>
<dbReference type="AlphaFoldDB" id="A0A6M8BJZ1"/>
<name>A0A6M8BJZ1_9CYAN</name>
<feature type="transmembrane region" description="Helical" evidence="2">
    <location>
        <begin position="65"/>
        <end position="85"/>
    </location>
</feature>
<dbReference type="InterPro" id="IPR033344">
    <property type="entry name" value="CURT1"/>
</dbReference>
<dbReference type="PANTHER" id="PTHR33222">
    <property type="match status" value="1"/>
</dbReference>
<proteinExistence type="predicted"/>
<keyword evidence="5" id="KW-1185">Reference proteome</keyword>
<sequence length="143" mass="16282">MEPEVKNEINTPDFINAEDTGKLTPFGTEENTGEEWREYVDKATEFVADLPKYLSEFFGQYKSPFVTIGLLLAALIAVRLVLAILRSVNDIPLLAPTFELIGLGYTAWFVYRYLLRASNRKELVNDFNELKSQVLGHRNNPPL</sequence>
<feature type="transmembrane region" description="Helical" evidence="2">
    <location>
        <begin position="91"/>
        <end position="111"/>
    </location>
</feature>
<reference evidence="4 5" key="1">
    <citation type="submission" date="2020-05" db="EMBL/GenBank/DDBJ databases">
        <title>Complete genome sequence of of a novel Thermoleptolyngbya strain isolated from hot springs of Ganzi, Sichuan China.</title>
        <authorList>
            <person name="Tang J."/>
            <person name="Daroch M."/>
            <person name="Li L."/>
            <person name="Waleron K."/>
            <person name="Waleron M."/>
            <person name="Waleron M."/>
        </authorList>
    </citation>
    <scope>NUCLEOTIDE SEQUENCE [LARGE SCALE GENOMIC DNA]</scope>
    <source>
        <strain evidence="4 5">PKUAC-SCTA183</strain>
    </source>
</reference>
<dbReference type="GO" id="GO:0016020">
    <property type="term" value="C:membrane"/>
    <property type="evidence" value="ECO:0007669"/>
    <property type="project" value="UniProtKB-SubCell"/>
</dbReference>
<keyword evidence="2" id="KW-0472">Membrane</keyword>
<keyword evidence="2" id="KW-0812">Transmembrane</keyword>
<dbReference type="Proteomes" id="UP000505210">
    <property type="component" value="Chromosome"/>
</dbReference>
<gene>
    <name evidence="4" type="ORF">HPC62_18515</name>
</gene>
<dbReference type="KEGG" id="theu:HPC62_18515"/>
<feature type="domain" description="Cyanobacterial aminoacyl-tRNA synthetase CAAD" evidence="3">
    <location>
        <begin position="52"/>
        <end position="136"/>
    </location>
</feature>
<organism evidence="4 5">
    <name type="scientific">Thermoleptolyngbya sichuanensis A183</name>
    <dbReference type="NCBI Taxonomy" id="2737172"/>
    <lineage>
        <taxon>Bacteria</taxon>
        <taxon>Bacillati</taxon>
        <taxon>Cyanobacteriota</taxon>
        <taxon>Cyanophyceae</taxon>
        <taxon>Oculatellales</taxon>
        <taxon>Oculatellaceae</taxon>
        <taxon>Thermoleptolyngbya</taxon>
        <taxon>Thermoleptolyngbya sichuanensis</taxon>
    </lineage>
</organism>
<dbReference type="InterPro" id="IPR025564">
    <property type="entry name" value="CAAD_dom"/>
</dbReference>
<keyword evidence="2" id="KW-1133">Transmembrane helix</keyword>
<comment type="subcellular location">
    <subcellularLocation>
        <location evidence="1">Membrane</location>
        <topology evidence="1">Multi-pass membrane protein</topology>
    </subcellularLocation>
</comment>
<evidence type="ECO:0000313" key="4">
    <source>
        <dbReference type="EMBL" id="QKD83921.1"/>
    </source>
</evidence>
<dbReference type="RefSeq" id="WP_172357999.1">
    <property type="nucleotide sequence ID" value="NZ_CP053661.1"/>
</dbReference>
<protein>
    <recommendedName>
        <fullName evidence="3">Cyanobacterial aminoacyl-tRNA synthetase CAAD domain-containing protein</fullName>
    </recommendedName>
</protein>
<dbReference type="PANTHER" id="PTHR33222:SF4">
    <property type="entry name" value="PROTEIN CURVATURE THYLAKOID 1A, CHLOROPLASTIC"/>
    <property type="match status" value="1"/>
</dbReference>
<accession>A0A6M8BJZ1</accession>
<dbReference type="Pfam" id="PF14159">
    <property type="entry name" value="CAAD"/>
    <property type="match status" value="1"/>
</dbReference>
<dbReference type="EMBL" id="CP053661">
    <property type="protein sequence ID" value="QKD83921.1"/>
    <property type="molecule type" value="Genomic_DNA"/>
</dbReference>
<evidence type="ECO:0000256" key="2">
    <source>
        <dbReference type="SAM" id="Phobius"/>
    </source>
</evidence>